<keyword evidence="2" id="KW-1185">Reference proteome</keyword>
<gene>
    <name evidence="1" type="ORF">IXB50_03365</name>
</gene>
<dbReference type="EMBL" id="JADOES010000004">
    <property type="protein sequence ID" value="MBT9314458.1"/>
    <property type="molecule type" value="Genomic_DNA"/>
</dbReference>
<dbReference type="RefSeq" id="WP_215607526.1">
    <property type="nucleotide sequence ID" value="NZ_JADOES010000004.1"/>
</dbReference>
<evidence type="ECO:0000313" key="2">
    <source>
        <dbReference type="Proteomes" id="UP000717364"/>
    </source>
</evidence>
<reference evidence="1" key="2">
    <citation type="journal article" date="2021" name="Mar. Drugs">
        <title>Genome Reduction and Secondary Metabolism of the Marine Sponge-Associated Cyanobacterium Leptothoe.</title>
        <authorList>
            <person name="Konstantinou D."/>
            <person name="Popin R.V."/>
            <person name="Fewer D.P."/>
            <person name="Sivonen K."/>
            <person name="Gkelis S."/>
        </authorList>
    </citation>
    <scope>NUCLEOTIDE SEQUENCE</scope>
    <source>
        <strain evidence="1">TAU-MAC 1115</strain>
    </source>
</reference>
<protein>
    <submittedName>
        <fullName evidence="1">Uncharacterized protein</fullName>
    </submittedName>
</protein>
<dbReference type="Proteomes" id="UP000717364">
    <property type="component" value="Unassembled WGS sequence"/>
</dbReference>
<reference evidence="1" key="1">
    <citation type="submission" date="2020-11" db="EMBL/GenBank/DDBJ databases">
        <authorList>
            <person name="Konstantinou D."/>
            <person name="Gkelis S."/>
            <person name="Popin R."/>
            <person name="Fewer D."/>
            <person name="Sivonen K."/>
        </authorList>
    </citation>
    <scope>NUCLEOTIDE SEQUENCE</scope>
    <source>
        <strain evidence="1">TAU-MAC 1115</strain>
    </source>
</reference>
<name>A0A947GH45_9CYAN</name>
<accession>A0A947GH45</accession>
<organism evidence="1 2">
    <name type="scientific">Leptothoe spongobia TAU-MAC 1115</name>
    <dbReference type="NCBI Taxonomy" id="1967444"/>
    <lineage>
        <taxon>Bacteria</taxon>
        <taxon>Bacillati</taxon>
        <taxon>Cyanobacteriota</taxon>
        <taxon>Cyanophyceae</taxon>
        <taxon>Nodosilineales</taxon>
        <taxon>Cymatolegaceae</taxon>
        <taxon>Leptothoe</taxon>
        <taxon>Leptothoe spongobia</taxon>
    </lineage>
</organism>
<sequence>MNKTHPFELASSELHLLNLDLIKCLTLVASGMVAKSLVIEAFSTFNLENNLDHADLQCDAVHKINTQIKTQ</sequence>
<dbReference type="AlphaFoldDB" id="A0A947GH45"/>
<proteinExistence type="predicted"/>
<evidence type="ECO:0000313" key="1">
    <source>
        <dbReference type="EMBL" id="MBT9314458.1"/>
    </source>
</evidence>
<comment type="caution">
    <text evidence="1">The sequence shown here is derived from an EMBL/GenBank/DDBJ whole genome shotgun (WGS) entry which is preliminary data.</text>
</comment>